<dbReference type="AlphaFoldDB" id="A0A068NLT5"/>
<dbReference type="EMBL" id="CP007139">
    <property type="protein sequence ID" value="AIE83730.1"/>
    <property type="molecule type" value="Genomic_DNA"/>
</dbReference>
<dbReference type="STRING" id="661478.OP10G_0362"/>
<dbReference type="KEGG" id="fgi:OP10G_0362"/>
<dbReference type="eggNOG" id="COG4409">
    <property type="taxonomic scope" value="Bacteria"/>
</dbReference>
<dbReference type="OrthoDB" id="284233at2"/>
<organism evidence="2 3">
    <name type="scientific">Fimbriimonas ginsengisoli Gsoil 348</name>
    <dbReference type="NCBI Taxonomy" id="661478"/>
    <lineage>
        <taxon>Bacteria</taxon>
        <taxon>Bacillati</taxon>
        <taxon>Armatimonadota</taxon>
        <taxon>Fimbriimonadia</taxon>
        <taxon>Fimbriimonadales</taxon>
        <taxon>Fimbriimonadaceae</taxon>
        <taxon>Fimbriimonas</taxon>
    </lineage>
</organism>
<reference evidence="2 3" key="1">
    <citation type="journal article" date="2014" name="PLoS ONE">
        <title>The first complete genome sequence of the class fimbriimonadia in the phylum armatimonadetes.</title>
        <authorList>
            <person name="Hu Z.Y."/>
            <person name="Wang Y.Z."/>
            <person name="Im W.T."/>
            <person name="Wang S.Y."/>
            <person name="Zhao G.P."/>
            <person name="Zheng H.J."/>
            <person name="Quan Z.X."/>
        </authorList>
    </citation>
    <scope>NUCLEOTIDE SEQUENCE [LARGE SCALE GENOMIC DNA]</scope>
    <source>
        <strain evidence="2">Gsoil 348</strain>
    </source>
</reference>
<dbReference type="HOGENOM" id="CLU_027566_0_0_0"/>
<name>A0A068NLT5_FIMGI</name>
<dbReference type="RefSeq" id="WP_025227600.1">
    <property type="nucleotide sequence ID" value="NZ_CP007139.1"/>
</dbReference>
<evidence type="ECO:0000313" key="3">
    <source>
        <dbReference type="Proteomes" id="UP000027982"/>
    </source>
</evidence>
<feature type="domain" description="DUF4185" evidence="1">
    <location>
        <begin position="39"/>
        <end position="372"/>
    </location>
</feature>
<gene>
    <name evidence="2" type="ORF">OP10G_0362</name>
</gene>
<accession>A0A068NLT5</accession>
<proteinExistence type="predicted"/>
<evidence type="ECO:0000313" key="2">
    <source>
        <dbReference type="EMBL" id="AIE83730.1"/>
    </source>
</evidence>
<sequence length="377" mass="41897">MILLLTYFVTRPAEIVVRDVQKVSQVIGETDRQRNVPADNRTESRFGLRGTDLGASFEHKGRLVFLFGDTWPVGPNTPDRPVDGDAIAFSDDRNPDDGLTLDFVTAADGKYKAVDIPGVSLKGFEVPNGGFSAGGHMYGIYTTDHTHVPAGEIMGRSVLGRSDDGRTWSLVYSLSTDKFINVSPVIVDASTTPGLPISRGKALLMWAGSREYRRSSPYLAFVPLDRVEDHSAIRYWAGPGKWSASESDATPVVNHPEVGELSVAWCAPLKRWLMLYNSGHPRGIQMRTALQATGPWGEPITLFDPKDGYGKFMHISWRDRHADSVHDPGRENEYGGEYAPYMIPRFFRKTKDGARIYFLLSTWNPYAVVLMRADLVV</sequence>
<protein>
    <submittedName>
        <fullName evidence="2">Carbohydrate-binding protein</fullName>
    </submittedName>
</protein>
<dbReference type="InterPro" id="IPR025442">
    <property type="entry name" value="DUF4185"/>
</dbReference>
<dbReference type="Proteomes" id="UP000027982">
    <property type="component" value="Chromosome"/>
</dbReference>
<keyword evidence="3" id="KW-1185">Reference proteome</keyword>
<dbReference type="Pfam" id="PF13810">
    <property type="entry name" value="DUF4185"/>
    <property type="match status" value="1"/>
</dbReference>
<evidence type="ECO:0000259" key="1">
    <source>
        <dbReference type="Pfam" id="PF13810"/>
    </source>
</evidence>